<dbReference type="SUPFAM" id="SSF49785">
    <property type="entry name" value="Galactose-binding domain-like"/>
    <property type="match status" value="3"/>
</dbReference>
<sequence>MYIQTTSTTNDFYVDHVAVSRAESGSVVKNNTFENGTSSWYTSGTGTITSESISSQGGSGFYRQSNRTAATHSINANVPKKLRELGTGTYTLCGWVRLSSGTGTVKTAVSLQQSSGTTVVNGPTLAADTTWKAFTGTVNLTWSSTLQDAYVTIDTVGTTADLLIDSMTLNKNGAEALADRDFEFGNAQYWWRSGTGSVGRYLPRGYTGIVHTGRSGTWNSPAQDITALIKDNGPGEYTLGFWGKVGTGTDTIQAVVKIVDSSGTNYYRLPAGLAATNSWKSVSGKVTIPFSGLTNAQLYFETTNATVDLYVDDVTLSKPMIGRLLVTNGDFESGTSGWTAASSAISIVENTLSGNKAIKMSGRTQAYHSPNQTVTTAIQSKGSGDYIFSGWVKLGSGSEAAKATLKLSYSGGSVIYKDIQIPWANTQWQEIKGTFSGVNATDLADAQLYFQTTTSTVDLYVDQVSLSK</sequence>
<dbReference type="Proteomes" id="UP001304650">
    <property type="component" value="Chromosome"/>
</dbReference>
<name>A0AA96RM66_9BACL</name>
<feature type="domain" description="CBM-cenC" evidence="2">
    <location>
        <begin position="177"/>
        <end position="305"/>
    </location>
</feature>
<dbReference type="RefSeq" id="WP_314803551.1">
    <property type="nucleotide sequence ID" value="NZ_CP130319.1"/>
</dbReference>
<feature type="domain" description="CBM-cenC" evidence="2">
    <location>
        <begin position="26"/>
        <end position="154"/>
    </location>
</feature>
<accession>A0AA96RM66</accession>
<reference evidence="3" key="1">
    <citation type="submission" date="2022-02" db="EMBL/GenBank/DDBJ databases">
        <title>Paenibacillus sp. MBLB1832 Whole Genome Shotgun Sequencing.</title>
        <authorList>
            <person name="Hwang C.Y."/>
            <person name="Cho E.-S."/>
            <person name="Seo M.-J."/>
        </authorList>
    </citation>
    <scope>NUCLEOTIDE SEQUENCE</scope>
    <source>
        <strain evidence="3">MBLB1832</strain>
    </source>
</reference>
<evidence type="ECO:0000313" key="4">
    <source>
        <dbReference type="Proteomes" id="UP001304650"/>
    </source>
</evidence>
<dbReference type="KEGG" id="proo:MJB10_08645"/>
<proteinExistence type="predicted"/>
<keyword evidence="4" id="KW-1185">Reference proteome</keyword>
<dbReference type="GO" id="GO:0016798">
    <property type="term" value="F:hydrolase activity, acting on glycosyl bonds"/>
    <property type="evidence" value="ECO:0007669"/>
    <property type="project" value="InterPro"/>
</dbReference>
<evidence type="ECO:0000259" key="2">
    <source>
        <dbReference type="Pfam" id="PF02018"/>
    </source>
</evidence>
<dbReference type="AlphaFoldDB" id="A0AA96RM66"/>
<dbReference type="Gene3D" id="2.60.120.260">
    <property type="entry name" value="Galactose-binding domain-like"/>
    <property type="match status" value="3"/>
</dbReference>
<feature type="domain" description="CBM-cenC" evidence="2">
    <location>
        <begin position="325"/>
        <end position="455"/>
    </location>
</feature>
<dbReference type="Pfam" id="PF02018">
    <property type="entry name" value="CBM_4_9"/>
    <property type="match status" value="3"/>
</dbReference>
<organism evidence="3 4">
    <name type="scientific">Paenibacillus roseopurpureus</name>
    <dbReference type="NCBI Taxonomy" id="2918901"/>
    <lineage>
        <taxon>Bacteria</taxon>
        <taxon>Bacillati</taxon>
        <taxon>Bacillota</taxon>
        <taxon>Bacilli</taxon>
        <taxon>Bacillales</taxon>
        <taxon>Paenibacillaceae</taxon>
        <taxon>Paenibacillus</taxon>
    </lineage>
</organism>
<dbReference type="EMBL" id="CP130319">
    <property type="protein sequence ID" value="WNR46146.1"/>
    <property type="molecule type" value="Genomic_DNA"/>
</dbReference>
<evidence type="ECO:0000313" key="3">
    <source>
        <dbReference type="EMBL" id="WNR46146.1"/>
    </source>
</evidence>
<protein>
    <submittedName>
        <fullName evidence="3">Carbohydrate binding domain-containing protein</fullName>
    </submittedName>
</protein>
<dbReference type="InterPro" id="IPR008979">
    <property type="entry name" value="Galactose-bd-like_sf"/>
</dbReference>
<gene>
    <name evidence="3" type="ORF">MJB10_08645</name>
</gene>
<dbReference type="InterPro" id="IPR003305">
    <property type="entry name" value="CenC_carb-bd"/>
</dbReference>
<keyword evidence="1" id="KW-0378">Hydrolase</keyword>
<evidence type="ECO:0000256" key="1">
    <source>
        <dbReference type="ARBA" id="ARBA00022801"/>
    </source>
</evidence>